<proteinExistence type="predicted"/>
<dbReference type="AlphaFoldDB" id="A0A450UZ86"/>
<accession>A0A450UZ86</accession>
<organism evidence="1">
    <name type="scientific">Candidatus Kentrum sp. LFY</name>
    <dbReference type="NCBI Taxonomy" id="2126342"/>
    <lineage>
        <taxon>Bacteria</taxon>
        <taxon>Pseudomonadati</taxon>
        <taxon>Pseudomonadota</taxon>
        <taxon>Gammaproteobacteria</taxon>
        <taxon>Candidatus Kentrum</taxon>
    </lineage>
</organism>
<reference evidence="1" key="1">
    <citation type="submission" date="2019-02" db="EMBL/GenBank/DDBJ databases">
        <authorList>
            <person name="Gruber-Vodicka R. H."/>
            <person name="Seah K. B. B."/>
        </authorList>
    </citation>
    <scope>NUCLEOTIDE SEQUENCE</scope>
    <source>
        <strain evidence="1">BECK_M7</strain>
    </source>
</reference>
<name>A0A450UZ86_9GAMM</name>
<protein>
    <submittedName>
        <fullName evidence="1">Uncharacterized protein</fullName>
    </submittedName>
</protein>
<dbReference type="EMBL" id="CAADFF010000110">
    <property type="protein sequence ID" value="VFJ97884.1"/>
    <property type="molecule type" value="Genomic_DNA"/>
</dbReference>
<gene>
    <name evidence="1" type="ORF">BECKLFY1418B_GA0070995_11106</name>
</gene>
<sequence length="166" mass="19407">MHDYAKYPYKTTIIHGFQGLTGGKARQGGSGRSLSAGGKVRQSCLATGTFGLETITEFIQFELWSCFRFIKKQNEIHEMTSSESIYLPPSRKFEKLDGRNTSYRFDLERDIRWKDMAYTFLEDGEIETASLTYGQLDLRARAIAVRLREIRLIRVKRTWFYLWLVR</sequence>
<evidence type="ECO:0000313" key="1">
    <source>
        <dbReference type="EMBL" id="VFJ97884.1"/>
    </source>
</evidence>